<proteinExistence type="predicted"/>
<name>A0AA42W1F2_9BURK</name>
<dbReference type="RefSeq" id="WP_279852835.1">
    <property type="nucleotide sequence ID" value="NZ_JAOCIA010000005.1"/>
</dbReference>
<comment type="caution">
    <text evidence="1">The sequence shown here is derived from an EMBL/GenBank/DDBJ whole genome shotgun (WGS) entry which is preliminary data.</text>
</comment>
<protein>
    <recommendedName>
        <fullName evidence="3">Helix-turn-helix domain-containing protein</fullName>
    </recommendedName>
</protein>
<evidence type="ECO:0000313" key="2">
    <source>
        <dbReference type="Proteomes" id="UP001161294"/>
    </source>
</evidence>
<dbReference type="Proteomes" id="UP001161294">
    <property type="component" value="Unassembled WGS sequence"/>
</dbReference>
<evidence type="ECO:0008006" key="3">
    <source>
        <dbReference type="Google" id="ProtNLM"/>
    </source>
</evidence>
<dbReference type="AlphaFoldDB" id="A0AA42W1F2"/>
<accession>A0AA42W1F2</accession>
<sequence>MSTTAHPTELELLLQQMQKLTAAVQLMSTQTGTRLNRQQMADRLGVHRNTLAARQAEDPTMPRPGKDGRFLLSEVIEWEAQQNRRGRH</sequence>
<dbReference type="EMBL" id="JAOCJW010000006">
    <property type="protein sequence ID" value="MDH2004905.1"/>
    <property type="molecule type" value="Genomic_DNA"/>
</dbReference>
<evidence type="ECO:0000313" key="1">
    <source>
        <dbReference type="EMBL" id="MDH2004905.1"/>
    </source>
</evidence>
<dbReference type="InterPro" id="IPR036388">
    <property type="entry name" value="WH-like_DNA-bd_sf"/>
</dbReference>
<reference evidence="1" key="1">
    <citation type="submission" date="2022-09" db="EMBL/GenBank/DDBJ databases">
        <title>Intensive care unit water sources are persistently colonized with multi-drug resistant bacteria and are the site of extensive horizontal gene transfer of antibiotic resistance genes.</title>
        <authorList>
            <person name="Diorio-Toth L."/>
        </authorList>
    </citation>
    <scope>NUCLEOTIDE SEQUENCE</scope>
    <source>
        <strain evidence="1">GD03686</strain>
    </source>
</reference>
<gene>
    <name evidence="1" type="ORF">N5J23_04965</name>
</gene>
<dbReference type="Gene3D" id="1.10.10.10">
    <property type="entry name" value="Winged helix-like DNA-binding domain superfamily/Winged helix DNA-binding domain"/>
    <property type="match status" value="1"/>
</dbReference>
<organism evidence="1 2">
    <name type="scientific">Comamonas aquatica</name>
    <dbReference type="NCBI Taxonomy" id="225991"/>
    <lineage>
        <taxon>Bacteria</taxon>
        <taxon>Pseudomonadati</taxon>
        <taxon>Pseudomonadota</taxon>
        <taxon>Betaproteobacteria</taxon>
        <taxon>Burkholderiales</taxon>
        <taxon>Comamonadaceae</taxon>
        <taxon>Comamonas</taxon>
    </lineage>
</organism>